<dbReference type="PANTHER" id="PTHR32439">
    <property type="entry name" value="FERREDOXIN--NITRITE REDUCTASE, CHLOROPLASTIC"/>
    <property type="match status" value="1"/>
</dbReference>
<protein>
    <submittedName>
        <fullName evidence="8">Ferredoxin-nitrite reductase</fullName>
    </submittedName>
</protein>
<keyword evidence="4" id="KW-0560">Oxidoreductase</keyword>
<evidence type="ECO:0000256" key="3">
    <source>
        <dbReference type="ARBA" id="ARBA00022723"/>
    </source>
</evidence>
<keyword evidence="9" id="KW-1185">Reference proteome</keyword>
<dbReference type="Gene3D" id="3.30.413.10">
    <property type="entry name" value="Sulfite Reductase Hemoprotein, domain 1"/>
    <property type="match status" value="2"/>
</dbReference>
<evidence type="ECO:0000256" key="6">
    <source>
        <dbReference type="ARBA" id="ARBA00023014"/>
    </source>
</evidence>
<dbReference type="EMBL" id="FWFK01000005">
    <property type="protein sequence ID" value="SLN55492.1"/>
    <property type="molecule type" value="Genomic_DNA"/>
</dbReference>
<evidence type="ECO:0000256" key="2">
    <source>
        <dbReference type="ARBA" id="ARBA00022617"/>
    </source>
</evidence>
<dbReference type="InterPro" id="IPR045854">
    <property type="entry name" value="NO2/SO3_Rdtase_4Fe4S_sf"/>
</dbReference>
<dbReference type="OrthoDB" id="7459360at2"/>
<keyword evidence="5" id="KW-0408">Iron</keyword>
<dbReference type="AlphaFoldDB" id="A0A1X6ZLV2"/>
<sequence>MSAPEIRGWCPSAHRPMASGDGLVVRVRPPASGLGVGALRGLVDLAERFGTGAVEATRRANLQIRGVADTAFPDLLDALDALGLIDADPGAEARRNIVCEVTGPDAAERIEIARRLSHGLGDPALAGLPGKFGFAVDCATGGLRLTDIIGDVRIERAGATLIVRADGRATGRAVADANAAVDTALALAAWFVESGGIGADGRGRMARHLASGAAVPAALDGDIAPDPAGPPAAPGPVSAGVAMAAPFGQFPARALARLAETLRVGEVVHVTPHRMIVAPRVPADSGLITGPGDPRLDIAACTGAPGCAQASVETRPLAEALAARGVRDLHVSGCAKSCASGAAAAVTLVGRAGRFDLVRAGRPWDEPERRGLTADAVLRIIGS</sequence>
<dbReference type="Gene3D" id="3.90.480.10">
    <property type="entry name" value="Sulfite Reductase Hemoprotein,Domain 2"/>
    <property type="match status" value="1"/>
</dbReference>
<dbReference type="GO" id="GO:0051539">
    <property type="term" value="F:4 iron, 4 sulfur cluster binding"/>
    <property type="evidence" value="ECO:0007669"/>
    <property type="project" value="UniProtKB-KW"/>
</dbReference>
<proteinExistence type="predicted"/>
<dbReference type="PANTHER" id="PTHR32439:SF9">
    <property type="entry name" value="BLR3264 PROTEIN"/>
    <property type="match status" value="1"/>
</dbReference>
<name>A0A1X6ZLV2_9RHOB</name>
<keyword evidence="6" id="KW-0411">Iron-sulfur</keyword>
<gene>
    <name evidence="8" type="ORF">ROJ8625_02777</name>
</gene>
<evidence type="ECO:0000256" key="1">
    <source>
        <dbReference type="ARBA" id="ARBA00022485"/>
    </source>
</evidence>
<evidence type="ECO:0000313" key="9">
    <source>
        <dbReference type="Proteomes" id="UP000193570"/>
    </source>
</evidence>
<reference evidence="8 9" key="1">
    <citation type="submission" date="2017-03" db="EMBL/GenBank/DDBJ databases">
        <authorList>
            <person name="Afonso C.L."/>
            <person name="Miller P.J."/>
            <person name="Scott M.A."/>
            <person name="Spackman E."/>
            <person name="Goraichik I."/>
            <person name="Dimitrov K.M."/>
            <person name="Suarez D.L."/>
            <person name="Swayne D.E."/>
        </authorList>
    </citation>
    <scope>NUCLEOTIDE SEQUENCE [LARGE SCALE GENOMIC DNA]</scope>
    <source>
        <strain evidence="8 9">CECT 8625</strain>
    </source>
</reference>
<dbReference type="RefSeq" id="WP_085792477.1">
    <property type="nucleotide sequence ID" value="NZ_FWFK01000005.1"/>
</dbReference>
<evidence type="ECO:0000256" key="5">
    <source>
        <dbReference type="ARBA" id="ARBA00023004"/>
    </source>
</evidence>
<keyword evidence="1" id="KW-0004">4Fe-4S</keyword>
<organism evidence="8 9">
    <name type="scientific">Roseivivax jejudonensis</name>
    <dbReference type="NCBI Taxonomy" id="1529041"/>
    <lineage>
        <taxon>Bacteria</taxon>
        <taxon>Pseudomonadati</taxon>
        <taxon>Pseudomonadota</taxon>
        <taxon>Alphaproteobacteria</taxon>
        <taxon>Rhodobacterales</taxon>
        <taxon>Roseobacteraceae</taxon>
        <taxon>Roseivivax</taxon>
    </lineage>
</organism>
<dbReference type="GO" id="GO:0016491">
    <property type="term" value="F:oxidoreductase activity"/>
    <property type="evidence" value="ECO:0007669"/>
    <property type="project" value="UniProtKB-KW"/>
</dbReference>
<evidence type="ECO:0000256" key="4">
    <source>
        <dbReference type="ARBA" id="ARBA00023002"/>
    </source>
</evidence>
<keyword evidence="2" id="KW-0349">Heme</keyword>
<dbReference type="InterPro" id="IPR005117">
    <property type="entry name" value="NiRdtase/SiRdtase_haem-b_fer"/>
</dbReference>
<dbReference type="Pfam" id="PF03460">
    <property type="entry name" value="NIR_SIR_ferr"/>
    <property type="match status" value="1"/>
</dbReference>
<dbReference type="InterPro" id="IPR051329">
    <property type="entry name" value="NIR_SIR_4Fe-4S"/>
</dbReference>
<feature type="domain" description="Nitrite/Sulfite reductase ferredoxin-like" evidence="7">
    <location>
        <begin position="16"/>
        <end position="81"/>
    </location>
</feature>
<dbReference type="SUPFAM" id="SSF56014">
    <property type="entry name" value="Nitrite and sulphite reductase 4Fe-4S domain-like"/>
    <property type="match status" value="1"/>
</dbReference>
<dbReference type="GO" id="GO:0046872">
    <property type="term" value="F:metal ion binding"/>
    <property type="evidence" value="ECO:0007669"/>
    <property type="project" value="UniProtKB-KW"/>
</dbReference>
<dbReference type="Proteomes" id="UP000193570">
    <property type="component" value="Unassembled WGS sequence"/>
</dbReference>
<evidence type="ECO:0000313" key="8">
    <source>
        <dbReference type="EMBL" id="SLN55492.1"/>
    </source>
</evidence>
<dbReference type="InterPro" id="IPR036136">
    <property type="entry name" value="Nit/Sulf_reduc_fer-like_dom_sf"/>
</dbReference>
<dbReference type="SUPFAM" id="SSF55124">
    <property type="entry name" value="Nitrite/Sulfite reductase N-terminal domain-like"/>
    <property type="match status" value="1"/>
</dbReference>
<accession>A0A1X6ZLV2</accession>
<keyword evidence="3" id="KW-0479">Metal-binding</keyword>
<evidence type="ECO:0000259" key="7">
    <source>
        <dbReference type="Pfam" id="PF03460"/>
    </source>
</evidence>